<feature type="transmembrane region" description="Helical" evidence="8">
    <location>
        <begin position="123"/>
        <end position="147"/>
    </location>
</feature>
<evidence type="ECO:0000256" key="8">
    <source>
        <dbReference type="SAM" id="Phobius"/>
    </source>
</evidence>
<comment type="subcellular location">
    <subcellularLocation>
        <location evidence="1">Membrane</location>
        <topology evidence="1">Multi-pass membrane protein</topology>
    </subcellularLocation>
</comment>
<dbReference type="GO" id="GO:0005886">
    <property type="term" value="C:plasma membrane"/>
    <property type="evidence" value="ECO:0000318"/>
    <property type="project" value="GO_Central"/>
</dbReference>
<feature type="domain" description="Sodium/calcium exchanger membrane region" evidence="9">
    <location>
        <begin position="482"/>
        <end position="629"/>
    </location>
</feature>
<dbReference type="GO" id="GO:0008273">
    <property type="term" value="F:calcium, potassium:sodium antiporter activity"/>
    <property type="evidence" value="ECO:0000318"/>
    <property type="project" value="GO_Central"/>
</dbReference>
<dbReference type="RefSeq" id="XP_002290483.1">
    <property type="nucleotide sequence ID" value="XM_002290447.1"/>
</dbReference>
<keyword evidence="3" id="KW-0050">Antiport</keyword>
<evidence type="ECO:0000313" key="11">
    <source>
        <dbReference type="Proteomes" id="UP000001449"/>
    </source>
</evidence>
<dbReference type="KEGG" id="tps:THAPSDRAFT_4973"/>
<dbReference type="HOGENOM" id="CLU_421216_0_0_1"/>
<evidence type="ECO:0000259" key="9">
    <source>
        <dbReference type="Pfam" id="PF01699"/>
    </source>
</evidence>
<accession>B8C1L5</accession>
<dbReference type="Gene3D" id="1.20.1420.30">
    <property type="entry name" value="NCX, central ion-binding region"/>
    <property type="match status" value="2"/>
</dbReference>
<dbReference type="FunFam" id="1.20.1420.30:FF:000047">
    <property type="entry name" value="Probable sodium/calcium exchanger antiporter"/>
    <property type="match status" value="1"/>
</dbReference>
<dbReference type="AlphaFoldDB" id="B8C1L5"/>
<evidence type="ECO:0000256" key="3">
    <source>
        <dbReference type="ARBA" id="ARBA00022449"/>
    </source>
</evidence>
<dbReference type="InterPro" id="IPR004837">
    <property type="entry name" value="NaCa_Exmemb"/>
</dbReference>
<evidence type="ECO:0000256" key="5">
    <source>
        <dbReference type="ARBA" id="ARBA00022989"/>
    </source>
</evidence>
<keyword evidence="4 8" id="KW-0812">Transmembrane</keyword>
<feature type="domain" description="Sodium/calcium exchanger membrane region" evidence="9">
    <location>
        <begin position="43"/>
        <end position="140"/>
    </location>
</feature>
<dbReference type="PANTHER" id="PTHR10846:SF73">
    <property type="entry name" value="SODIUM_CALCIUM EXCHANGER MEMBRANE REGION DOMAIN-CONTAINING PROTEIN"/>
    <property type="match status" value="1"/>
</dbReference>
<keyword evidence="11" id="KW-1185">Reference proteome</keyword>
<dbReference type="STRING" id="35128.B8C1L5"/>
<dbReference type="EMBL" id="CM000642">
    <property type="protein sequence ID" value="EED92235.1"/>
    <property type="molecule type" value="Genomic_DNA"/>
</dbReference>
<feature type="transmembrane region" description="Helical" evidence="8">
    <location>
        <begin position="583"/>
        <end position="603"/>
    </location>
</feature>
<dbReference type="GeneID" id="7448441"/>
<comment type="similarity">
    <text evidence="2">Belongs to the Ca(2+):cation antiporter (CaCA) (TC 2.A.19) family. SLC24A subfamily.</text>
</comment>
<dbReference type="GO" id="GO:0005262">
    <property type="term" value="F:calcium channel activity"/>
    <property type="evidence" value="ECO:0000318"/>
    <property type="project" value="GO_Central"/>
</dbReference>
<evidence type="ECO:0000256" key="7">
    <source>
        <dbReference type="SAM" id="MobiDB-lite"/>
    </source>
</evidence>
<dbReference type="GO" id="GO:0070588">
    <property type="term" value="P:calcium ion transmembrane transport"/>
    <property type="evidence" value="ECO:0000318"/>
    <property type="project" value="GO_Central"/>
</dbReference>
<dbReference type="GO" id="GO:0006874">
    <property type="term" value="P:intracellular calcium ion homeostasis"/>
    <property type="evidence" value="ECO:0000318"/>
    <property type="project" value="GO_Central"/>
</dbReference>
<dbReference type="Proteomes" id="UP000001449">
    <property type="component" value="Chromosome 5"/>
</dbReference>
<dbReference type="InterPro" id="IPR004481">
    <property type="entry name" value="K/Na/Ca-exchanger"/>
</dbReference>
<dbReference type="eggNOG" id="KOG1307">
    <property type="taxonomic scope" value="Eukaryota"/>
</dbReference>
<keyword evidence="3" id="KW-0813">Transport</keyword>
<keyword evidence="6 8" id="KW-0472">Membrane</keyword>
<organism evidence="10 11">
    <name type="scientific">Thalassiosira pseudonana</name>
    <name type="common">Marine diatom</name>
    <name type="synonym">Cyclotella nana</name>
    <dbReference type="NCBI Taxonomy" id="35128"/>
    <lineage>
        <taxon>Eukaryota</taxon>
        <taxon>Sar</taxon>
        <taxon>Stramenopiles</taxon>
        <taxon>Ochrophyta</taxon>
        <taxon>Bacillariophyta</taxon>
        <taxon>Coscinodiscophyceae</taxon>
        <taxon>Thalassiosirophycidae</taxon>
        <taxon>Thalassiosirales</taxon>
        <taxon>Thalassiosiraceae</taxon>
        <taxon>Thalassiosira</taxon>
    </lineage>
</organism>
<dbReference type="PANTHER" id="PTHR10846">
    <property type="entry name" value="SODIUM/POTASSIUM/CALCIUM EXCHANGER"/>
    <property type="match status" value="1"/>
</dbReference>
<keyword evidence="5 8" id="KW-1133">Transmembrane helix</keyword>
<dbReference type="InParanoid" id="B8C1L5"/>
<feature type="transmembrane region" description="Helical" evidence="8">
    <location>
        <begin position="545"/>
        <end position="571"/>
    </location>
</feature>
<proteinExistence type="inferred from homology"/>
<feature type="transmembrane region" description="Helical" evidence="8">
    <location>
        <begin position="479"/>
        <end position="499"/>
    </location>
</feature>
<reference evidence="10 11" key="1">
    <citation type="journal article" date="2004" name="Science">
        <title>The genome of the diatom Thalassiosira pseudonana: ecology, evolution, and metabolism.</title>
        <authorList>
            <person name="Armbrust E.V."/>
            <person name="Berges J.A."/>
            <person name="Bowler C."/>
            <person name="Green B.R."/>
            <person name="Martinez D."/>
            <person name="Putnam N.H."/>
            <person name="Zhou S."/>
            <person name="Allen A.E."/>
            <person name="Apt K.E."/>
            <person name="Bechner M."/>
            <person name="Brzezinski M.A."/>
            <person name="Chaal B.K."/>
            <person name="Chiovitti A."/>
            <person name="Davis A.K."/>
            <person name="Demarest M.S."/>
            <person name="Detter J.C."/>
            <person name="Glavina T."/>
            <person name="Goodstein D."/>
            <person name="Hadi M.Z."/>
            <person name="Hellsten U."/>
            <person name="Hildebrand M."/>
            <person name="Jenkins B.D."/>
            <person name="Jurka J."/>
            <person name="Kapitonov V.V."/>
            <person name="Kroger N."/>
            <person name="Lau W.W."/>
            <person name="Lane T.W."/>
            <person name="Larimer F.W."/>
            <person name="Lippmeier J.C."/>
            <person name="Lucas S."/>
            <person name="Medina M."/>
            <person name="Montsant A."/>
            <person name="Obornik M."/>
            <person name="Parker M.S."/>
            <person name="Palenik B."/>
            <person name="Pazour G.J."/>
            <person name="Richardson P.M."/>
            <person name="Rynearson T.A."/>
            <person name="Saito M.A."/>
            <person name="Schwartz D.C."/>
            <person name="Thamatrakoln K."/>
            <person name="Valentin K."/>
            <person name="Vardi A."/>
            <person name="Wilkerson F.P."/>
            <person name="Rokhsar D.S."/>
        </authorList>
    </citation>
    <scope>NUCLEOTIDE SEQUENCE [LARGE SCALE GENOMIC DNA]</scope>
    <source>
        <strain evidence="10 11">CCMP1335</strain>
    </source>
</reference>
<evidence type="ECO:0000313" key="10">
    <source>
        <dbReference type="EMBL" id="EED92235.1"/>
    </source>
</evidence>
<sequence length="632" mass="71011">MAYNTDDDASNDGSDAAADNLWVYVALSFVACVSFWCQSVVTEESLGLGTIVGSEIFNLLIICAGSVYASKSHEHGKKYIVLDRVMVVREVGFYGLSIGLLYLALSERGSEADGEVEHIYISFWKACLLFGGYALYVVVCSNMELCVKCICFLRRRFGFGGKNEASFKENEEATYQHSEDEVEMSGSVRYRSFEDHELHQLPFIYNISTEPIENWDTAESSDDIYTCNSDMNKHNETENHDNTTGEKKRNILSNTIHKSLKLMKANHLLCSDEYPVEMNDVYELTNNEGFREISCFLWQRSIFYSKAYFGLHAFHLRWFSITPTRISSVPDRHDPKKHIIVYPLFDELHVDENRMIINIVNPVDGKRDFTLMAPSKSIFEAIVHAFKLYMEVNQPLRLQGMTELDDDGGDDAARAKTKQGKRDNDADPHVTLIEFPSNASPLEIALWISLYPLRLVMHHTLPDVRHLDRHGDPTSSIGYAYLSTATCLMWLIVGSYAMVTSLEKLAALLRISDSVMGVTVSAAGTSLPAYIASRMAAERGFGNQAVANVFGSNTFNITVGLGLPWVLYIAVTGESYHDLENEGIAESMLILIGTLLLFIVLMLSTKFVLLKWHADIFVVLYIIYVVFALAKG</sequence>
<dbReference type="PaxDb" id="35128-Thaps4973"/>
<evidence type="ECO:0000256" key="4">
    <source>
        <dbReference type="ARBA" id="ARBA00022692"/>
    </source>
</evidence>
<evidence type="ECO:0000256" key="6">
    <source>
        <dbReference type="ARBA" id="ARBA00023136"/>
    </source>
</evidence>
<name>B8C1L5_THAPS</name>
<evidence type="ECO:0000256" key="2">
    <source>
        <dbReference type="ARBA" id="ARBA00005364"/>
    </source>
</evidence>
<dbReference type="Pfam" id="PF01699">
    <property type="entry name" value="Na_Ca_ex"/>
    <property type="match status" value="2"/>
</dbReference>
<evidence type="ECO:0000256" key="1">
    <source>
        <dbReference type="ARBA" id="ARBA00004141"/>
    </source>
</evidence>
<gene>
    <name evidence="10" type="ORF">THAPSDRAFT_4973</name>
</gene>
<dbReference type="InterPro" id="IPR044880">
    <property type="entry name" value="NCX_ion-bd_dom_sf"/>
</dbReference>
<feature type="transmembrane region" description="Helical" evidence="8">
    <location>
        <begin position="610"/>
        <end position="630"/>
    </location>
</feature>
<feature type="transmembrane region" description="Helical" evidence="8">
    <location>
        <begin position="47"/>
        <end position="69"/>
    </location>
</feature>
<feature type="region of interest" description="Disordered" evidence="7">
    <location>
        <begin position="401"/>
        <end position="426"/>
    </location>
</feature>
<feature type="transmembrane region" description="Helical" evidence="8">
    <location>
        <begin position="21"/>
        <end position="41"/>
    </location>
</feature>
<protein>
    <recommendedName>
        <fullName evidence="9">Sodium/calcium exchanger membrane region domain-containing protein</fullName>
    </recommendedName>
</protein>
<dbReference type="FunFam" id="1.20.1420.30:FF:000057">
    <property type="entry name" value="Uncharacterized protein"/>
    <property type="match status" value="1"/>
</dbReference>
<feature type="transmembrane region" description="Helical" evidence="8">
    <location>
        <begin position="511"/>
        <end position="533"/>
    </location>
</feature>
<reference evidence="10 11" key="2">
    <citation type="journal article" date="2008" name="Nature">
        <title>The Phaeodactylum genome reveals the evolutionary history of diatom genomes.</title>
        <authorList>
            <person name="Bowler C."/>
            <person name="Allen A.E."/>
            <person name="Badger J.H."/>
            <person name="Grimwood J."/>
            <person name="Jabbari K."/>
            <person name="Kuo A."/>
            <person name="Maheswari U."/>
            <person name="Martens C."/>
            <person name="Maumus F."/>
            <person name="Otillar R.P."/>
            <person name="Rayko E."/>
            <person name="Salamov A."/>
            <person name="Vandepoele K."/>
            <person name="Beszteri B."/>
            <person name="Gruber A."/>
            <person name="Heijde M."/>
            <person name="Katinka M."/>
            <person name="Mock T."/>
            <person name="Valentin K."/>
            <person name="Verret F."/>
            <person name="Berges J.A."/>
            <person name="Brownlee C."/>
            <person name="Cadoret J.P."/>
            <person name="Chiovitti A."/>
            <person name="Choi C.J."/>
            <person name="Coesel S."/>
            <person name="De Martino A."/>
            <person name="Detter J.C."/>
            <person name="Durkin C."/>
            <person name="Falciatore A."/>
            <person name="Fournet J."/>
            <person name="Haruta M."/>
            <person name="Huysman M.J."/>
            <person name="Jenkins B.D."/>
            <person name="Jiroutova K."/>
            <person name="Jorgensen R.E."/>
            <person name="Joubert Y."/>
            <person name="Kaplan A."/>
            <person name="Kroger N."/>
            <person name="Kroth P.G."/>
            <person name="La Roche J."/>
            <person name="Lindquist E."/>
            <person name="Lommer M."/>
            <person name="Martin-Jezequel V."/>
            <person name="Lopez P.J."/>
            <person name="Lucas S."/>
            <person name="Mangogna M."/>
            <person name="McGinnis K."/>
            <person name="Medlin L.K."/>
            <person name="Montsant A."/>
            <person name="Oudot-Le Secq M.P."/>
            <person name="Napoli C."/>
            <person name="Obornik M."/>
            <person name="Parker M.S."/>
            <person name="Petit J.L."/>
            <person name="Porcel B.M."/>
            <person name="Poulsen N."/>
            <person name="Robison M."/>
            <person name="Rychlewski L."/>
            <person name="Rynearson T.A."/>
            <person name="Schmutz J."/>
            <person name="Shapiro H."/>
            <person name="Siaut M."/>
            <person name="Stanley M."/>
            <person name="Sussman M.R."/>
            <person name="Taylor A.R."/>
            <person name="Vardi A."/>
            <person name="von Dassow P."/>
            <person name="Vyverman W."/>
            <person name="Willis A."/>
            <person name="Wyrwicz L.S."/>
            <person name="Rokhsar D.S."/>
            <person name="Weissenbach J."/>
            <person name="Armbrust E.V."/>
            <person name="Green B.R."/>
            <person name="Van de Peer Y."/>
            <person name="Grigoriev I.V."/>
        </authorList>
    </citation>
    <scope>NUCLEOTIDE SEQUENCE [LARGE SCALE GENOMIC DNA]</scope>
    <source>
        <strain evidence="10 11">CCMP1335</strain>
    </source>
</reference>
<feature type="transmembrane region" description="Helical" evidence="8">
    <location>
        <begin position="81"/>
        <end position="103"/>
    </location>
</feature>